<comment type="caution">
    <text evidence="3">The sequence shown here is derived from an EMBL/GenBank/DDBJ whole genome shotgun (WGS) entry which is preliminary data.</text>
</comment>
<evidence type="ECO:0000259" key="2">
    <source>
        <dbReference type="Pfam" id="PF01764"/>
    </source>
</evidence>
<gene>
    <name evidence="3" type="ORF">BCR44DRAFT_61405</name>
</gene>
<sequence>MNVLTTLLVALVAFHQLVVAMPTTPTSIDEQRQILFAVSKRVAPDLPQPELLTFLAGDIPEPTLRVLREAAASNGTDPIPAPTPRTPSRPPVTGVALERVTVAAHFASMSYCGTGEALRTLSCGPKCSSPIANTAKVERILEGESTFGFVAVRRSNREIVVSFRGTSNEQNEADNMDLSLTPWPFAAPSNARSMQVHRGFTRVYGAVRDQTLAAVRDLTRANPGHRVVFTGHSLGGALATMAAVDVVASSILQARQMGLVTFGAPRVGDRAFAQFTSGAGFRCIERVVNANDFIAHIPARAAGYQHISGERYILGDRMFPCLGADDQSCSASRIPFVSLVSHVQFFSQAPFFGQLGCRA</sequence>
<dbReference type="GO" id="GO:0006629">
    <property type="term" value="P:lipid metabolic process"/>
    <property type="evidence" value="ECO:0007669"/>
    <property type="project" value="InterPro"/>
</dbReference>
<dbReference type="GO" id="GO:0016787">
    <property type="term" value="F:hydrolase activity"/>
    <property type="evidence" value="ECO:0007669"/>
    <property type="project" value="UniProtKB-KW"/>
</dbReference>
<keyword evidence="3" id="KW-0378">Hydrolase</keyword>
<name>A0A1Y2H998_9FUNG</name>
<dbReference type="EMBL" id="MCFL01000081">
    <property type="protein sequence ID" value="ORZ30584.1"/>
    <property type="molecule type" value="Genomic_DNA"/>
</dbReference>
<evidence type="ECO:0000313" key="4">
    <source>
        <dbReference type="Proteomes" id="UP000193411"/>
    </source>
</evidence>
<dbReference type="SUPFAM" id="SSF53474">
    <property type="entry name" value="alpha/beta-Hydrolases"/>
    <property type="match status" value="1"/>
</dbReference>
<dbReference type="AlphaFoldDB" id="A0A1Y2H998"/>
<feature type="domain" description="Fungal lipase-type" evidence="2">
    <location>
        <begin position="160"/>
        <end position="300"/>
    </location>
</feature>
<dbReference type="InterPro" id="IPR002921">
    <property type="entry name" value="Fungal_lipase-type"/>
</dbReference>
<feature type="chain" id="PRO_5013231663" evidence="1">
    <location>
        <begin position="21"/>
        <end position="359"/>
    </location>
</feature>
<protein>
    <submittedName>
        <fullName evidence="3">Alpha/Beta hydrolase protein</fullName>
    </submittedName>
</protein>
<reference evidence="3 4" key="1">
    <citation type="submission" date="2016-07" db="EMBL/GenBank/DDBJ databases">
        <title>Pervasive Adenine N6-methylation of Active Genes in Fungi.</title>
        <authorList>
            <consortium name="DOE Joint Genome Institute"/>
            <person name="Mondo S.J."/>
            <person name="Dannebaum R.O."/>
            <person name="Kuo R.C."/>
            <person name="Labutti K."/>
            <person name="Haridas S."/>
            <person name="Kuo A."/>
            <person name="Salamov A."/>
            <person name="Ahrendt S.R."/>
            <person name="Lipzen A."/>
            <person name="Sullivan W."/>
            <person name="Andreopoulos W.B."/>
            <person name="Clum A."/>
            <person name="Lindquist E."/>
            <person name="Daum C."/>
            <person name="Ramamoorthy G.K."/>
            <person name="Gryganskyi A."/>
            <person name="Culley D."/>
            <person name="Magnuson J.K."/>
            <person name="James T.Y."/>
            <person name="O'Malley M.A."/>
            <person name="Stajich J.E."/>
            <person name="Spatafora J.W."/>
            <person name="Visel A."/>
            <person name="Grigoriev I.V."/>
        </authorList>
    </citation>
    <scope>NUCLEOTIDE SEQUENCE [LARGE SCALE GENOMIC DNA]</scope>
    <source>
        <strain evidence="3 4">PL171</strain>
    </source>
</reference>
<organism evidence="3 4">
    <name type="scientific">Catenaria anguillulae PL171</name>
    <dbReference type="NCBI Taxonomy" id="765915"/>
    <lineage>
        <taxon>Eukaryota</taxon>
        <taxon>Fungi</taxon>
        <taxon>Fungi incertae sedis</taxon>
        <taxon>Blastocladiomycota</taxon>
        <taxon>Blastocladiomycetes</taxon>
        <taxon>Blastocladiales</taxon>
        <taxon>Catenariaceae</taxon>
        <taxon>Catenaria</taxon>
    </lineage>
</organism>
<dbReference type="PANTHER" id="PTHR45856">
    <property type="entry name" value="ALPHA/BETA-HYDROLASES SUPERFAMILY PROTEIN"/>
    <property type="match status" value="1"/>
</dbReference>
<dbReference type="Pfam" id="PF01764">
    <property type="entry name" value="Lipase_3"/>
    <property type="match status" value="1"/>
</dbReference>
<dbReference type="PANTHER" id="PTHR45856:SF25">
    <property type="entry name" value="FUNGAL LIPASE-LIKE DOMAIN-CONTAINING PROTEIN"/>
    <property type="match status" value="1"/>
</dbReference>
<dbReference type="OrthoDB" id="426718at2759"/>
<evidence type="ECO:0000256" key="1">
    <source>
        <dbReference type="SAM" id="SignalP"/>
    </source>
</evidence>
<evidence type="ECO:0000313" key="3">
    <source>
        <dbReference type="EMBL" id="ORZ30584.1"/>
    </source>
</evidence>
<dbReference type="Gene3D" id="3.40.50.1820">
    <property type="entry name" value="alpha/beta hydrolase"/>
    <property type="match status" value="1"/>
</dbReference>
<dbReference type="Proteomes" id="UP000193411">
    <property type="component" value="Unassembled WGS sequence"/>
</dbReference>
<dbReference type="CDD" id="cd00519">
    <property type="entry name" value="Lipase_3"/>
    <property type="match status" value="1"/>
</dbReference>
<dbReference type="InterPro" id="IPR051218">
    <property type="entry name" value="Sec_MonoDiacylglyc_Lipase"/>
</dbReference>
<keyword evidence="1" id="KW-0732">Signal</keyword>
<keyword evidence="4" id="KW-1185">Reference proteome</keyword>
<accession>A0A1Y2H998</accession>
<proteinExistence type="predicted"/>
<feature type="signal peptide" evidence="1">
    <location>
        <begin position="1"/>
        <end position="20"/>
    </location>
</feature>
<dbReference type="InterPro" id="IPR029058">
    <property type="entry name" value="AB_hydrolase_fold"/>
</dbReference>